<evidence type="ECO:0000259" key="2">
    <source>
        <dbReference type="Pfam" id="PF18662"/>
    </source>
</evidence>
<dbReference type="InterPro" id="IPR040538">
    <property type="entry name" value="Cch_HTH"/>
</dbReference>
<dbReference type="InterPro" id="IPR009270">
    <property type="entry name" value="DUF927"/>
</dbReference>
<evidence type="ECO:0000313" key="4">
    <source>
        <dbReference type="Proteomes" id="UP001243623"/>
    </source>
</evidence>
<evidence type="ECO:0000259" key="1">
    <source>
        <dbReference type="Pfam" id="PF06048"/>
    </source>
</evidence>
<dbReference type="EMBL" id="CP120678">
    <property type="protein sequence ID" value="WIW70288.1"/>
    <property type="molecule type" value="Genomic_DNA"/>
</dbReference>
<gene>
    <name evidence="3" type="ORF">P3F81_10365</name>
</gene>
<dbReference type="Pfam" id="PF18662">
    <property type="entry name" value="HTH_56"/>
    <property type="match status" value="1"/>
</dbReference>
<proteinExistence type="predicted"/>
<sequence>MLYLHNGKLYKLNEKGVELEVCQEVQISHVLSDLHSNDKVIYLKLILKNEEVEFAMERGRFTKIDIINELLRKGLSINSWDTNALIQYLFYLEESAPKYYQHHKLGFHKVNDHLLYLASKTIGGEVTSTYVENEKLLPRGTYEMWLNIINHEVIGYPALEFALTIGYSAIVVGRLSSLIGFSNLLFLFYNDTSLGKTTALKLMASIYGNPSIGRNGIVNTFDATHNALINLMCDKCGFPVLLDEAMMNNRTGWEDLIYRIEGGTEKNRLSKDLIARNQREWRTTVVMTSEVSMLENSAQHGGLRCRLFELKRKFTASAEHSNRIVDGISQNYGHAVIPFANFLICLKDDEMIQLYHTRRNALSDKLRKRNSLSSRIIEKLAVISVTASIMNTNIGLKVNEESIDKEIISIHDSITRSFDVADEALEFFKSWISEKKSQFHHEILPQYRNAKNTHFNGSFGVNSFGKILIDNKENVLEVLILTKKFQEVFERSTFPKIQTILQAWREKGILIGSDPGRLDTKRTINGIRSRVYIIQFAKEDSSYPTYEDKKTVAAEDNLFCEEAS</sequence>
<evidence type="ECO:0000313" key="3">
    <source>
        <dbReference type="EMBL" id="WIW70288.1"/>
    </source>
</evidence>
<dbReference type="RefSeq" id="WP_147670076.1">
    <property type="nucleotide sequence ID" value="NZ_CP120678.1"/>
</dbReference>
<dbReference type="Proteomes" id="UP001243623">
    <property type="component" value="Chromosome"/>
</dbReference>
<dbReference type="AlphaFoldDB" id="A0A9Y2AII5"/>
<name>A0A9Y2AII5_9FIRM</name>
<accession>A0A9Y2AII5</accession>
<dbReference type="Pfam" id="PF06048">
    <property type="entry name" value="DUF927"/>
    <property type="match status" value="1"/>
</dbReference>
<dbReference type="KEGG" id="sgbi:P3F81_10365"/>
<protein>
    <submittedName>
        <fullName evidence="3">DUF927 domain-containing protein</fullName>
    </submittedName>
</protein>
<feature type="domain" description="DUF927" evidence="1">
    <location>
        <begin position="14"/>
        <end position="279"/>
    </location>
</feature>
<organism evidence="3 4">
    <name type="scientific">Selenobaculum gibii</name>
    <dbReference type="NCBI Taxonomy" id="3054208"/>
    <lineage>
        <taxon>Bacteria</taxon>
        <taxon>Bacillati</taxon>
        <taxon>Bacillota</taxon>
        <taxon>Negativicutes</taxon>
        <taxon>Selenomonadales</taxon>
        <taxon>Selenomonadaceae</taxon>
        <taxon>Selenobaculum</taxon>
    </lineage>
</organism>
<feature type="domain" description="Cch helix turn helix" evidence="2">
    <location>
        <begin position="419"/>
        <end position="538"/>
    </location>
</feature>
<keyword evidence="4" id="KW-1185">Reference proteome</keyword>
<reference evidence="3" key="1">
    <citation type="submission" date="2023-03" db="EMBL/GenBank/DDBJ databases">
        <title>Selenobaculum gbiensis gen. nov. sp. nov., a new bacterium isolated from the gut microbiota of IBD patient.</title>
        <authorList>
            <person name="Yeo S."/>
            <person name="Park H."/>
            <person name="Huh C.S."/>
        </authorList>
    </citation>
    <scope>NUCLEOTIDE SEQUENCE</scope>
    <source>
        <strain evidence="3">ICN-92133</strain>
    </source>
</reference>